<evidence type="ECO:0000256" key="2">
    <source>
        <dbReference type="ARBA" id="ARBA00022475"/>
    </source>
</evidence>
<dbReference type="PANTHER" id="PTHR30509:SF8">
    <property type="entry name" value="INNER MEMBRANE PROTEIN YCCS"/>
    <property type="match status" value="1"/>
</dbReference>
<dbReference type="PANTHER" id="PTHR30509">
    <property type="entry name" value="P-HYDROXYBENZOIC ACID EFFLUX PUMP SUBUNIT-RELATED"/>
    <property type="match status" value="1"/>
</dbReference>
<keyword evidence="12" id="KW-1185">Reference proteome</keyword>
<comment type="subcellular location">
    <subcellularLocation>
        <location evidence="1">Cell membrane</location>
        <topology evidence="1">Multi-pass membrane protein</topology>
    </subcellularLocation>
</comment>
<dbReference type="GO" id="GO:0005886">
    <property type="term" value="C:plasma membrane"/>
    <property type="evidence" value="ECO:0007669"/>
    <property type="project" value="UniProtKB-SubCell"/>
</dbReference>
<dbReference type="OrthoDB" id="8670769at2"/>
<feature type="transmembrane region" description="Helical" evidence="8">
    <location>
        <begin position="517"/>
        <end position="538"/>
    </location>
</feature>
<keyword evidence="5 8" id="KW-0472">Membrane</keyword>
<feature type="transmembrane region" description="Helical" evidence="8">
    <location>
        <begin position="88"/>
        <end position="107"/>
    </location>
</feature>
<evidence type="ECO:0000313" key="11">
    <source>
        <dbReference type="EMBL" id="TDD98644.1"/>
    </source>
</evidence>
<reference evidence="11 12" key="1">
    <citation type="submission" date="2019-03" db="EMBL/GenBank/DDBJ databases">
        <title>Flavobacterium AR-3-4 sp. nov. isolated from arctic soil.</title>
        <authorList>
            <person name="Chaudhary D.K."/>
        </authorList>
    </citation>
    <scope>NUCLEOTIDE SEQUENCE [LARGE SCALE GENOMIC DNA]</scope>
    <source>
        <strain evidence="11 12">AR-3-4</strain>
    </source>
</reference>
<keyword evidence="2" id="KW-1003">Cell membrane</keyword>
<feature type="transmembrane region" description="Helical" evidence="8">
    <location>
        <begin position="63"/>
        <end position="82"/>
    </location>
</feature>
<evidence type="ECO:0000256" key="6">
    <source>
        <dbReference type="ARBA" id="ARBA00043993"/>
    </source>
</evidence>
<accession>A0A4R5CM95</accession>
<evidence type="ECO:0000256" key="8">
    <source>
        <dbReference type="SAM" id="Phobius"/>
    </source>
</evidence>
<dbReference type="RefSeq" id="WP_132002668.1">
    <property type="nucleotide sequence ID" value="NZ_SMFK01000002.1"/>
</dbReference>
<evidence type="ECO:0000256" key="5">
    <source>
        <dbReference type="ARBA" id="ARBA00023136"/>
    </source>
</evidence>
<dbReference type="InterPro" id="IPR032692">
    <property type="entry name" value="YccS_N"/>
</dbReference>
<evidence type="ECO:0000259" key="9">
    <source>
        <dbReference type="Pfam" id="PF12805"/>
    </source>
</evidence>
<proteinExistence type="inferred from homology"/>
<dbReference type="EMBL" id="SMFK01000002">
    <property type="protein sequence ID" value="TDD98644.1"/>
    <property type="molecule type" value="Genomic_DNA"/>
</dbReference>
<protein>
    <submittedName>
        <fullName evidence="11">FUSC family protein</fullName>
    </submittedName>
</protein>
<evidence type="ECO:0000256" key="1">
    <source>
        <dbReference type="ARBA" id="ARBA00004651"/>
    </source>
</evidence>
<feature type="coiled-coil region" evidence="7">
    <location>
        <begin position="269"/>
        <end position="326"/>
    </location>
</feature>
<evidence type="ECO:0000313" key="12">
    <source>
        <dbReference type="Proteomes" id="UP000295479"/>
    </source>
</evidence>
<comment type="similarity">
    <text evidence="6">Belongs to the YccS/YhfK family.</text>
</comment>
<name>A0A4R5CM95_9FLAO</name>
<feature type="transmembrane region" description="Helical" evidence="8">
    <location>
        <begin position="449"/>
        <end position="481"/>
    </location>
</feature>
<dbReference type="InterPro" id="IPR049453">
    <property type="entry name" value="Memb_transporter_dom"/>
</dbReference>
<dbReference type="AlphaFoldDB" id="A0A4R5CM95"/>
<feature type="transmembrane region" description="Helical" evidence="8">
    <location>
        <begin position="487"/>
        <end position="505"/>
    </location>
</feature>
<dbReference type="Proteomes" id="UP000295479">
    <property type="component" value="Unassembled WGS sequence"/>
</dbReference>
<keyword evidence="3 8" id="KW-0812">Transmembrane</keyword>
<dbReference type="Pfam" id="PF12805">
    <property type="entry name" value="FUSC-like"/>
    <property type="match status" value="1"/>
</dbReference>
<evidence type="ECO:0000259" key="10">
    <source>
        <dbReference type="Pfam" id="PF13515"/>
    </source>
</evidence>
<feature type="transmembrane region" description="Helical" evidence="8">
    <location>
        <begin position="114"/>
        <end position="133"/>
    </location>
</feature>
<keyword evidence="7" id="KW-0175">Coiled coil</keyword>
<evidence type="ECO:0000256" key="4">
    <source>
        <dbReference type="ARBA" id="ARBA00022989"/>
    </source>
</evidence>
<comment type="caution">
    <text evidence="11">The sequence shown here is derived from an EMBL/GenBank/DDBJ whole genome shotgun (WGS) entry which is preliminary data.</text>
</comment>
<sequence length="739" mass="84508">MFTKIKEFIDSTNFTNALKAVLSATIPVFTCSYFGDLNAGLTIALGALFTFPSDIPSNLKHKINGLLVTALILFGSNLIINLTHPYPFLLYPVFTILIFILSMLAVYGQRATMVAFSALLTISISFSHTYTGWEMVQHSGYFLIGGLFYSLISILFFYINPHRYTELQIVECTKLTAKYLKLRGALWKIDSDRKEITRKQLLLQVDLNAIHENIREMLVRNRTDYGSSNQNRKLLLSFISLVEIMELAVSTSFDHNKLHLKFDEHPYVLLTYQNLANNLAKNLKSLSKKIRDREAYVPKHNLIENLLEFENAITDYENKLGKTEAAEGVLMLTNMLHYAEKQVEKIKTLERTFKSKTKLKDLKGREKDIEKLIRPSYYPLNTLVENFSFSSLVFRHSMRITFTLLIGLFIGKILPFENVYWILLTIVVIMRPGYGLTKQRTFHRFIGTILGGAIGFAILSTGPSIPILGGLTILFLVFGLTFNPSNYKIGTTFITLHVVFIFAILNPTDDSIILYRILDTLVGAVLAILANYFLWPFWEFLKINENIENSILANSNYLKQITILYNNKKEVNAPYRIARNQAFIQIGNLMASFQRMLQEPKSKQTNIQQLYKLTALNNALLSSVASLGTYSQSHKTTQASESFNIVVDRIIKNLDYSILILNNKESPLDIDTIIDTNLNDSFAELKKIREKEMNHDNVINNEDYKLKMQETQLVIEQLIWLINLSENIIKSSQVLMTSK</sequence>
<keyword evidence="4 8" id="KW-1133">Transmembrane helix</keyword>
<feature type="domain" description="Integral membrane protein YccS N-terminal" evidence="9">
    <location>
        <begin position="67"/>
        <end position="338"/>
    </location>
</feature>
<evidence type="ECO:0000256" key="3">
    <source>
        <dbReference type="ARBA" id="ARBA00022692"/>
    </source>
</evidence>
<feature type="transmembrane region" description="Helical" evidence="8">
    <location>
        <begin position="20"/>
        <end position="51"/>
    </location>
</feature>
<evidence type="ECO:0000256" key="7">
    <source>
        <dbReference type="SAM" id="Coils"/>
    </source>
</evidence>
<gene>
    <name evidence="11" type="ORF">E0F76_05830</name>
</gene>
<feature type="transmembrane region" description="Helical" evidence="8">
    <location>
        <begin position="397"/>
        <end position="414"/>
    </location>
</feature>
<dbReference type="Pfam" id="PF13515">
    <property type="entry name" value="FUSC_2"/>
    <property type="match status" value="1"/>
</dbReference>
<feature type="domain" description="Integral membrane bound transporter" evidence="10">
    <location>
        <begin position="407"/>
        <end position="529"/>
    </location>
</feature>
<organism evidence="11 12">
    <name type="scientific">Flavobacterium cellulosilyticum</name>
    <dbReference type="NCBI Taxonomy" id="2541731"/>
    <lineage>
        <taxon>Bacteria</taxon>
        <taxon>Pseudomonadati</taxon>
        <taxon>Bacteroidota</taxon>
        <taxon>Flavobacteriia</taxon>
        <taxon>Flavobacteriales</taxon>
        <taxon>Flavobacteriaceae</taxon>
        <taxon>Flavobacterium</taxon>
    </lineage>
</organism>
<feature type="transmembrane region" description="Helical" evidence="8">
    <location>
        <begin position="139"/>
        <end position="159"/>
    </location>
</feature>